<keyword evidence="5" id="KW-1185">Reference proteome</keyword>
<keyword evidence="2" id="KW-0732">Signal</keyword>
<evidence type="ECO:0000313" key="5">
    <source>
        <dbReference type="Proteomes" id="UP000749559"/>
    </source>
</evidence>
<dbReference type="EMBL" id="CAIIXF020000002">
    <property type="protein sequence ID" value="CAH1776828.1"/>
    <property type="molecule type" value="Genomic_DNA"/>
</dbReference>
<dbReference type="InterPro" id="IPR001254">
    <property type="entry name" value="Trypsin_dom"/>
</dbReference>
<dbReference type="Gene3D" id="2.40.10.10">
    <property type="entry name" value="Trypsin-like serine proteases"/>
    <property type="match status" value="1"/>
</dbReference>
<dbReference type="InterPro" id="IPR043504">
    <property type="entry name" value="Peptidase_S1_PA_chymotrypsin"/>
</dbReference>
<evidence type="ECO:0000259" key="3">
    <source>
        <dbReference type="PROSITE" id="PS50240"/>
    </source>
</evidence>
<feature type="domain" description="Peptidase S1" evidence="3">
    <location>
        <begin position="271"/>
        <end position="474"/>
    </location>
</feature>
<name>A0A8S4N815_OWEFU</name>
<dbReference type="PANTHER" id="PTHR24252:SF18">
    <property type="entry name" value="OVOCHYMASE 1"/>
    <property type="match status" value="1"/>
</dbReference>
<dbReference type="PROSITE" id="PS50240">
    <property type="entry name" value="TRYPSIN_DOM"/>
    <property type="match status" value="1"/>
</dbReference>
<evidence type="ECO:0000313" key="4">
    <source>
        <dbReference type="EMBL" id="CAH1776828.1"/>
    </source>
</evidence>
<gene>
    <name evidence="4" type="ORF">OFUS_LOCUS3962</name>
</gene>
<dbReference type="CDD" id="cd00190">
    <property type="entry name" value="Tryp_SPc"/>
    <property type="match status" value="1"/>
</dbReference>
<dbReference type="SMART" id="SM00289">
    <property type="entry name" value="WR1"/>
    <property type="match status" value="2"/>
</dbReference>
<protein>
    <recommendedName>
        <fullName evidence="3">Peptidase S1 domain-containing protein</fullName>
    </recommendedName>
</protein>
<dbReference type="SMART" id="SM00020">
    <property type="entry name" value="Tryp_SPc"/>
    <property type="match status" value="1"/>
</dbReference>
<sequence length="474" mass="51771">MMNPILSISFVLMCTAVCATVAEESACLGEDTRCLNQTCGEDKKCPNTFTCRKGICCRFKTYRDCGAIMRHACKNIPKKCRGGGSESCPESTKCYQAKSNLFSMCCPINASCTDETGVDHSPTDEPWISNYDKCSKCQCLKNGMIKCKSRRKTCHRCEVTIDGSVKRFKRGEVYWKNCKKFTCISPNRSVAVGPCGSGKKGPPVFTPLATTRGGCIRQARITICYYSASVVGHRAECSNAVDHEIEIITSATHRDACPKPGKRISEGTSVIIGGNKVSPEFNYKWMVHLDLPTGRCGGSIISPRHILTAAHCVDMRNGEIFTVYTGKHNLAVDEPFQQNRTVTVTRGSNVIIHEGYNKTTLNNDIAIIVVGPPLLFNEVTQPISLPSSHDLEQDSFCAVIGWGVASERSITESNSGINPGATPHSNVLLEAPLNNFECDIPSNPGARSVNTETMFCASDFPKNARKRKDSCKGD</sequence>
<reference evidence="4" key="1">
    <citation type="submission" date="2022-03" db="EMBL/GenBank/DDBJ databases">
        <authorList>
            <person name="Martin C."/>
        </authorList>
    </citation>
    <scope>NUCLEOTIDE SEQUENCE</scope>
</reference>
<dbReference type="PANTHER" id="PTHR24252">
    <property type="entry name" value="ACROSIN-RELATED"/>
    <property type="match status" value="1"/>
</dbReference>
<dbReference type="SUPFAM" id="SSF50494">
    <property type="entry name" value="Trypsin-like serine proteases"/>
    <property type="match status" value="1"/>
</dbReference>
<dbReference type="OrthoDB" id="664115at2759"/>
<dbReference type="InterPro" id="IPR009003">
    <property type="entry name" value="Peptidase_S1_PA"/>
</dbReference>
<dbReference type="InterPro" id="IPR006150">
    <property type="entry name" value="Cys_repeat_1"/>
</dbReference>
<evidence type="ECO:0000256" key="1">
    <source>
        <dbReference type="ARBA" id="ARBA00023157"/>
    </source>
</evidence>
<evidence type="ECO:0000256" key="2">
    <source>
        <dbReference type="SAM" id="SignalP"/>
    </source>
</evidence>
<feature type="signal peptide" evidence="2">
    <location>
        <begin position="1"/>
        <end position="19"/>
    </location>
</feature>
<dbReference type="InterPro" id="IPR018114">
    <property type="entry name" value="TRYPSIN_HIS"/>
</dbReference>
<dbReference type="PRINTS" id="PR00722">
    <property type="entry name" value="CHYMOTRYPSIN"/>
</dbReference>
<dbReference type="GO" id="GO:0004252">
    <property type="term" value="F:serine-type endopeptidase activity"/>
    <property type="evidence" value="ECO:0007669"/>
    <property type="project" value="InterPro"/>
</dbReference>
<dbReference type="FunFam" id="2.40.10.10:FF:000068">
    <property type="entry name" value="transmembrane protease serine 2"/>
    <property type="match status" value="1"/>
</dbReference>
<proteinExistence type="predicted"/>
<dbReference type="GO" id="GO:0006508">
    <property type="term" value="P:proteolysis"/>
    <property type="evidence" value="ECO:0007669"/>
    <property type="project" value="InterPro"/>
</dbReference>
<feature type="chain" id="PRO_5035720896" description="Peptidase S1 domain-containing protein" evidence="2">
    <location>
        <begin position="20"/>
        <end position="474"/>
    </location>
</feature>
<dbReference type="AlphaFoldDB" id="A0A8S4N815"/>
<feature type="non-terminal residue" evidence="4">
    <location>
        <position position="474"/>
    </location>
</feature>
<keyword evidence="1" id="KW-1015">Disulfide bond</keyword>
<organism evidence="4 5">
    <name type="scientific">Owenia fusiformis</name>
    <name type="common">Polychaete worm</name>
    <dbReference type="NCBI Taxonomy" id="6347"/>
    <lineage>
        <taxon>Eukaryota</taxon>
        <taxon>Metazoa</taxon>
        <taxon>Spiralia</taxon>
        <taxon>Lophotrochozoa</taxon>
        <taxon>Annelida</taxon>
        <taxon>Polychaeta</taxon>
        <taxon>Sedentaria</taxon>
        <taxon>Canalipalpata</taxon>
        <taxon>Sabellida</taxon>
        <taxon>Oweniida</taxon>
        <taxon>Oweniidae</taxon>
        <taxon>Owenia</taxon>
    </lineage>
</organism>
<dbReference type="PROSITE" id="PS00134">
    <property type="entry name" value="TRYPSIN_HIS"/>
    <property type="match status" value="1"/>
</dbReference>
<comment type="caution">
    <text evidence="4">The sequence shown here is derived from an EMBL/GenBank/DDBJ whole genome shotgun (WGS) entry which is preliminary data.</text>
</comment>
<dbReference type="Pfam" id="PF00089">
    <property type="entry name" value="Trypsin"/>
    <property type="match status" value="1"/>
</dbReference>
<dbReference type="InterPro" id="IPR001314">
    <property type="entry name" value="Peptidase_S1A"/>
</dbReference>
<accession>A0A8S4N815</accession>
<dbReference type="Proteomes" id="UP000749559">
    <property type="component" value="Unassembled WGS sequence"/>
</dbReference>